<dbReference type="Proteomes" id="UP000827986">
    <property type="component" value="Unassembled WGS sequence"/>
</dbReference>
<dbReference type="EMBL" id="JAHDVG010000463">
    <property type="protein sequence ID" value="KAH1186974.1"/>
    <property type="molecule type" value="Genomic_DNA"/>
</dbReference>
<protein>
    <submittedName>
        <fullName evidence="2">Uncharacterized protein</fullName>
    </submittedName>
</protein>
<evidence type="ECO:0000313" key="3">
    <source>
        <dbReference type="Proteomes" id="UP000827986"/>
    </source>
</evidence>
<evidence type="ECO:0000256" key="1">
    <source>
        <dbReference type="SAM" id="MobiDB-lite"/>
    </source>
</evidence>
<evidence type="ECO:0000313" key="2">
    <source>
        <dbReference type="EMBL" id="KAH1186974.1"/>
    </source>
</evidence>
<accession>A0A9D4BBI2</accession>
<organism evidence="2 3">
    <name type="scientific">Mauremys mutica</name>
    <name type="common">yellowpond turtle</name>
    <dbReference type="NCBI Taxonomy" id="74926"/>
    <lineage>
        <taxon>Eukaryota</taxon>
        <taxon>Metazoa</taxon>
        <taxon>Chordata</taxon>
        <taxon>Craniata</taxon>
        <taxon>Vertebrata</taxon>
        <taxon>Euteleostomi</taxon>
        <taxon>Archelosauria</taxon>
        <taxon>Testudinata</taxon>
        <taxon>Testudines</taxon>
        <taxon>Cryptodira</taxon>
        <taxon>Durocryptodira</taxon>
        <taxon>Testudinoidea</taxon>
        <taxon>Geoemydidae</taxon>
        <taxon>Geoemydinae</taxon>
        <taxon>Mauremys</taxon>
    </lineage>
</organism>
<reference evidence="2" key="1">
    <citation type="submission" date="2021-09" db="EMBL/GenBank/DDBJ databases">
        <title>The genome of Mauremys mutica provides insights into the evolution of semi-aquatic lifestyle.</title>
        <authorList>
            <person name="Gong S."/>
            <person name="Gao Y."/>
        </authorList>
    </citation>
    <scope>NUCLEOTIDE SEQUENCE</scope>
    <source>
        <strain evidence="2">MM-2020</strain>
        <tissue evidence="2">Muscle</tissue>
    </source>
</reference>
<dbReference type="AlphaFoldDB" id="A0A9D4BBI2"/>
<name>A0A9D4BBI2_9SAUR</name>
<proteinExistence type="predicted"/>
<keyword evidence="3" id="KW-1185">Reference proteome</keyword>
<gene>
    <name evidence="2" type="ORF">KIL84_019723</name>
</gene>
<comment type="caution">
    <text evidence="2">The sequence shown here is derived from an EMBL/GenBank/DDBJ whole genome shotgun (WGS) entry which is preliminary data.</text>
</comment>
<feature type="region of interest" description="Disordered" evidence="1">
    <location>
        <begin position="37"/>
        <end position="63"/>
    </location>
</feature>
<sequence length="110" mass="12217">MVAIALHCRMVPKQGKGLTETQSSSWMHGNQWASDVPFHPASSLGTPSAPDAHNKAELPQGVKGEGSNAYRCTSVFFPLLTQTVFPTLEVRSRENFSHMAYMPWIILRVF</sequence>